<dbReference type="AlphaFoldDB" id="A0A521ERI0"/>
<dbReference type="PANTHER" id="PTHR11061">
    <property type="entry name" value="RNA M5U METHYLTRANSFERASE"/>
    <property type="match status" value="1"/>
</dbReference>
<dbReference type="InterPro" id="IPR030390">
    <property type="entry name" value="MeTrfase_TrmA_AS"/>
</dbReference>
<feature type="active site" evidence="7">
    <location>
        <position position="412"/>
    </location>
</feature>
<dbReference type="SUPFAM" id="SSF50249">
    <property type="entry name" value="Nucleic acid-binding proteins"/>
    <property type="match status" value="1"/>
</dbReference>
<evidence type="ECO:0000256" key="6">
    <source>
        <dbReference type="PROSITE-ProRule" id="PRU01024"/>
    </source>
</evidence>
<dbReference type="NCBIfam" id="TIGR00479">
    <property type="entry name" value="rumA"/>
    <property type="match status" value="1"/>
</dbReference>
<dbReference type="PROSITE" id="PS50926">
    <property type="entry name" value="TRAM"/>
    <property type="match status" value="1"/>
</dbReference>
<dbReference type="Pfam" id="PF01938">
    <property type="entry name" value="TRAM"/>
    <property type="match status" value="1"/>
</dbReference>
<dbReference type="CDD" id="cd02440">
    <property type="entry name" value="AdoMet_MTases"/>
    <property type="match status" value="1"/>
</dbReference>
<keyword evidence="2 6" id="KW-0489">Methyltransferase</keyword>
<dbReference type="InterPro" id="IPR029063">
    <property type="entry name" value="SAM-dependent_MTases_sf"/>
</dbReference>
<dbReference type="GO" id="GO:0051539">
    <property type="term" value="F:4 iron, 4 sulfur cluster binding"/>
    <property type="evidence" value="ECO:0007669"/>
    <property type="project" value="UniProtKB-KW"/>
</dbReference>
<feature type="domain" description="TRAM" evidence="8">
    <location>
        <begin position="5"/>
        <end position="63"/>
    </location>
</feature>
<evidence type="ECO:0000256" key="7">
    <source>
        <dbReference type="PROSITE-ProRule" id="PRU10015"/>
    </source>
</evidence>
<dbReference type="GO" id="GO:0070041">
    <property type="term" value="F:rRNA (uridine-C5-)-methyltransferase activity"/>
    <property type="evidence" value="ECO:0007669"/>
    <property type="project" value="UniProtKB-ARBA"/>
</dbReference>
<evidence type="ECO:0000256" key="2">
    <source>
        <dbReference type="ARBA" id="ARBA00022603"/>
    </source>
</evidence>
<keyword evidence="4 6" id="KW-0949">S-adenosyl-L-methionine</keyword>
<keyword evidence="3 6" id="KW-0808">Transferase</keyword>
<proteinExistence type="inferred from homology"/>
<keyword evidence="1" id="KW-0479">Metal-binding</keyword>
<sequence length="461" mass="51826">MKGIRLKKGQVIDLPVRRLGINGEGIGFYQKQVVFVEGAIPGETVRTRIAEVYSKYVRGKILQLKKASPHRVKAPCPVFRECGGCQLQHINYPKQLELKRELVVETFSRYTGRKDIPIQETIGMETPWNYRNKAQLPLKNLDSRLVMGLYAAGSHRLIDVGNCGVQHPLTNQILETTRKVLEEMSVPVYHEKKHRGTIRYLATRIGLTTGEAQLILISRTSHLPYEAEVVRRLRERLPQVVSIVVNVNPQRTSRVFGEKTRVLWGEEKMKEKLGSLTFALSAPAFFQLNPVQTVKLYDEVKRLAGLTGRETLVDAYCGSGTIGLWLAHKVKQVRGMDTVPEAIEDARENARINGIENVTYDVGAAENLLPDWLDQGFRPDVVVADPPRTGLGKAFMEALIRIQVPRFVYVSCNPSTLAKDCNRLIQSGYRVEAVVPVDMFPQTSQVECCTLLVHESSSREG</sequence>
<dbReference type="GO" id="GO:0070475">
    <property type="term" value="P:rRNA base methylation"/>
    <property type="evidence" value="ECO:0007669"/>
    <property type="project" value="TreeGrafter"/>
</dbReference>
<dbReference type="FunFam" id="3.40.50.150:FF:000009">
    <property type="entry name" value="23S rRNA (Uracil(1939)-C(5))-methyltransferase RlmD"/>
    <property type="match status" value="1"/>
</dbReference>
<keyword evidence="10" id="KW-1185">Reference proteome</keyword>
<organism evidence="9 10">
    <name type="scientific">Melghirimyces algeriensis</name>
    <dbReference type="NCBI Taxonomy" id="910412"/>
    <lineage>
        <taxon>Bacteria</taxon>
        <taxon>Bacillati</taxon>
        <taxon>Bacillota</taxon>
        <taxon>Bacilli</taxon>
        <taxon>Bacillales</taxon>
        <taxon>Thermoactinomycetaceae</taxon>
        <taxon>Melghirimyces</taxon>
    </lineage>
</organism>
<evidence type="ECO:0000313" key="9">
    <source>
        <dbReference type="EMBL" id="SMO86507.1"/>
    </source>
</evidence>
<feature type="binding site" evidence="6">
    <location>
        <position position="385"/>
    </location>
    <ligand>
        <name>S-adenosyl-L-methionine</name>
        <dbReference type="ChEBI" id="CHEBI:59789"/>
    </ligand>
</feature>
<dbReference type="FunFam" id="2.40.50.140:FF:000097">
    <property type="entry name" value="23S rRNA (uracil(1939)-C(5))-methyltransferase RlmD"/>
    <property type="match status" value="1"/>
</dbReference>
<keyword evidence="1" id="KW-0408">Iron</keyword>
<dbReference type="FunFam" id="2.40.50.1070:FF:000003">
    <property type="entry name" value="23S rRNA (Uracil-5-)-methyltransferase RumA"/>
    <property type="match status" value="1"/>
</dbReference>
<dbReference type="InterPro" id="IPR012340">
    <property type="entry name" value="NA-bd_OB-fold"/>
</dbReference>
<dbReference type="SUPFAM" id="SSF53335">
    <property type="entry name" value="S-adenosyl-L-methionine-dependent methyltransferases"/>
    <property type="match status" value="1"/>
</dbReference>
<gene>
    <name evidence="9" type="ORF">SAMN06264849_11074</name>
</gene>
<feature type="binding site" evidence="6">
    <location>
        <position position="337"/>
    </location>
    <ligand>
        <name>S-adenosyl-L-methionine</name>
        <dbReference type="ChEBI" id="CHEBI:59789"/>
    </ligand>
</feature>
<feature type="active site" description="Nucleophile" evidence="6">
    <location>
        <position position="412"/>
    </location>
</feature>
<dbReference type="Gene3D" id="2.40.50.140">
    <property type="entry name" value="Nucleic acid-binding proteins"/>
    <property type="match status" value="1"/>
</dbReference>
<keyword evidence="5" id="KW-0411">Iron-sulfur</keyword>
<evidence type="ECO:0000313" key="10">
    <source>
        <dbReference type="Proteomes" id="UP000315636"/>
    </source>
</evidence>
<dbReference type="InterPro" id="IPR010280">
    <property type="entry name" value="U5_MeTrfase_fam"/>
</dbReference>
<feature type="binding site" evidence="6">
    <location>
        <position position="287"/>
    </location>
    <ligand>
        <name>S-adenosyl-L-methionine</name>
        <dbReference type="ChEBI" id="CHEBI:59789"/>
    </ligand>
</feature>
<accession>A0A521ERI0</accession>
<dbReference type="PROSITE" id="PS01230">
    <property type="entry name" value="TRMA_1"/>
    <property type="match status" value="1"/>
</dbReference>
<evidence type="ECO:0000256" key="1">
    <source>
        <dbReference type="ARBA" id="ARBA00022485"/>
    </source>
</evidence>
<name>A0A521ERI0_9BACL</name>
<evidence type="ECO:0000256" key="5">
    <source>
        <dbReference type="ARBA" id="ARBA00023014"/>
    </source>
</evidence>
<dbReference type="Gene3D" id="3.40.50.150">
    <property type="entry name" value="Vaccinia Virus protein VP39"/>
    <property type="match status" value="1"/>
</dbReference>
<dbReference type="InterPro" id="IPR002792">
    <property type="entry name" value="TRAM_dom"/>
</dbReference>
<comment type="similarity">
    <text evidence="6">Belongs to the class I-like SAM-binding methyltransferase superfamily. RNA M5U methyltransferase family.</text>
</comment>
<dbReference type="Pfam" id="PF05958">
    <property type="entry name" value="tRNA_U5-meth_tr"/>
    <property type="match status" value="1"/>
</dbReference>
<dbReference type="RefSeq" id="WP_246064958.1">
    <property type="nucleotide sequence ID" value="NZ_FXTI01000010.1"/>
</dbReference>
<reference evidence="9 10" key="1">
    <citation type="submission" date="2017-05" db="EMBL/GenBank/DDBJ databases">
        <authorList>
            <person name="Varghese N."/>
            <person name="Submissions S."/>
        </authorList>
    </citation>
    <scope>NUCLEOTIDE SEQUENCE [LARGE SCALE GENOMIC DNA]</scope>
    <source>
        <strain evidence="9 10">DSM 45474</strain>
    </source>
</reference>
<evidence type="ECO:0000256" key="4">
    <source>
        <dbReference type="ARBA" id="ARBA00022691"/>
    </source>
</evidence>
<dbReference type="Gene3D" id="2.40.50.1070">
    <property type="match status" value="1"/>
</dbReference>
<dbReference type="PANTHER" id="PTHR11061:SF45">
    <property type="match status" value="1"/>
</dbReference>
<feature type="binding site" evidence="6">
    <location>
        <position position="316"/>
    </location>
    <ligand>
        <name>S-adenosyl-L-methionine</name>
        <dbReference type="ChEBI" id="CHEBI:59789"/>
    </ligand>
</feature>
<dbReference type="PROSITE" id="PS51687">
    <property type="entry name" value="SAM_MT_RNA_M5U"/>
    <property type="match status" value="1"/>
</dbReference>
<protein>
    <submittedName>
        <fullName evidence="9">23S rRNA m(5)U-1939 methyltransferase</fullName>
    </submittedName>
</protein>
<dbReference type="Proteomes" id="UP000315636">
    <property type="component" value="Unassembled WGS sequence"/>
</dbReference>
<keyword evidence="1" id="KW-0004">4Fe-4S</keyword>
<evidence type="ECO:0000259" key="8">
    <source>
        <dbReference type="PROSITE" id="PS50926"/>
    </source>
</evidence>
<dbReference type="EMBL" id="FXTI01000010">
    <property type="protein sequence ID" value="SMO86507.1"/>
    <property type="molecule type" value="Genomic_DNA"/>
</dbReference>
<evidence type="ECO:0000256" key="3">
    <source>
        <dbReference type="ARBA" id="ARBA00022679"/>
    </source>
</evidence>